<dbReference type="InterPro" id="IPR018087">
    <property type="entry name" value="Glyco_hydro_5_CS"/>
</dbReference>
<dbReference type="PANTHER" id="PTHR34142:SF1">
    <property type="entry name" value="GLYCOSIDE HYDROLASE FAMILY 5 DOMAIN-CONTAINING PROTEIN"/>
    <property type="match status" value="1"/>
</dbReference>
<keyword evidence="3 8" id="KW-0378">Hydrolase</keyword>
<dbReference type="InterPro" id="IPR001919">
    <property type="entry name" value="CBD2"/>
</dbReference>
<evidence type="ECO:0000256" key="8">
    <source>
        <dbReference type="RuleBase" id="RU361153"/>
    </source>
</evidence>
<proteinExistence type="inferred from homology"/>
<feature type="chain" id="PRO_5038425770" description="Endoglucanase" evidence="10">
    <location>
        <begin position="26"/>
        <end position="497"/>
    </location>
</feature>
<dbReference type="Pfam" id="PF00150">
    <property type="entry name" value="Cellulase"/>
    <property type="match status" value="1"/>
</dbReference>
<name>A0A7X3MIG4_9FIRM</name>
<keyword evidence="4 8" id="KW-0136">Cellulose degradation</keyword>
<dbReference type="InterPro" id="IPR008965">
    <property type="entry name" value="CBM2/CBM3_carb-bd_dom_sf"/>
</dbReference>
<comment type="catalytic activity">
    <reaction evidence="1 8">
        <text>Endohydrolysis of (1-&gt;4)-beta-D-glucosidic linkages in cellulose, lichenin and cereal beta-D-glucans.</text>
        <dbReference type="EC" id="3.2.1.4"/>
    </reaction>
</comment>
<dbReference type="RefSeq" id="WP_159752036.1">
    <property type="nucleotide sequence ID" value="NZ_CASSPE010000040.1"/>
</dbReference>
<dbReference type="Proteomes" id="UP000460412">
    <property type="component" value="Unassembled WGS sequence"/>
</dbReference>
<dbReference type="GO" id="GO:0008810">
    <property type="term" value="F:cellulase activity"/>
    <property type="evidence" value="ECO:0007669"/>
    <property type="project" value="UniProtKB-EC"/>
</dbReference>
<dbReference type="Gene3D" id="3.20.20.80">
    <property type="entry name" value="Glycosidases"/>
    <property type="match status" value="1"/>
</dbReference>
<evidence type="ECO:0000256" key="9">
    <source>
        <dbReference type="SAM" id="MobiDB-lite"/>
    </source>
</evidence>
<dbReference type="PROSITE" id="PS00659">
    <property type="entry name" value="GLYCOSYL_HYDROL_F5"/>
    <property type="match status" value="1"/>
</dbReference>
<keyword evidence="14" id="KW-1185">Reference proteome</keyword>
<gene>
    <name evidence="13" type="ORF">GN277_16905</name>
</gene>
<feature type="region of interest" description="Disordered" evidence="9">
    <location>
        <begin position="372"/>
        <end position="398"/>
    </location>
</feature>
<evidence type="ECO:0000256" key="4">
    <source>
        <dbReference type="ARBA" id="ARBA00023001"/>
    </source>
</evidence>
<evidence type="ECO:0000256" key="3">
    <source>
        <dbReference type="ARBA" id="ARBA00022801"/>
    </source>
</evidence>
<dbReference type="SUPFAM" id="SSF51445">
    <property type="entry name" value="(Trans)glycosidases"/>
    <property type="match status" value="1"/>
</dbReference>
<dbReference type="InterPro" id="IPR001547">
    <property type="entry name" value="Glyco_hydro_5"/>
</dbReference>
<comment type="caution">
    <text evidence="13">The sequence shown here is derived from an EMBL/GenBank/DDBJ whole genome shotgun (WGS) entry which is preliminary data.</text>
</comment>
<dbReference type="Gene3D" id="2.60.40.290">
    <property type="match status" value="1"/>
</dbReference>
<organism evidence="13 14">
    <name type="scientific">Sporofaciens musculi</name>
    <dbReference type="NCBI Taxonomy" id="2681861"/>
    <lineage>
        <taxon>Bacteria</taxon>
        <taxon>Bacillati</taxon>
        <taxon>Bacillota</taxon>
        <taxon>Clostridia</taxon>
        <taxon>Lachnospirales</taxon>
        <taxon>Lachnospiraceae</taxon>
        <taxon>Sporofaciens</taxon>
    </lineage>
</organism>
<dbReference type="SUPFAM" id="SSF49384">
    <property type="entry name" value="Carbohydrate-binding domain"/>
    <property type="match status" value="1"/>
</dbReference>
<comment type="similarity">
    <text evidence="8">Belongs to the glycosyl hydrolase 5 (cellulase A) family.</text>
</comment>
<feature type="domain" description="CBM2" evidence="12">
    <location>
        <begin position="412"/>
        <end position="492"/>
    </location>
</feature>
<dbReference type="EMBL" id="WUQX01000001">
    <property type="protein sequence ID" value="MXP77001.1"/>
    <property type="molecule type" value="Genomic_DNA"/>
</dbReference>
<protein>
    <recommendedName>
        <fullName evidence="8">Endoglucanase</fullName>
        <ecNumber evidence="8">3.2.1.4</ecNumber>
    </recommendedName>
</protein>
<dbReference type="InterPro" id="IPR012291">
    <property type="entry name" value="CBM2_carb-bd_dom_sf"/>
</dbReference>
<evidence type="ECO:0000256" key="10">
    <source>
        <dbReference type="SAM" id="SignalP"/>
    </source>
</evidence>
<dbReference type="AlphaFoldDB" id="A0A7X3MIG4"/>
<evidence type="ECO:0000313" key="14">
    <source>
        <dbReference type="Proteomes" id="UP000460412"/>
    </source>
</evidence>
<dbReference type="PANTHER" id="PTHR34142">
    <property type="entry name" value="ENDO-BETA-1,4-GLUCANASE A"/>
    <property type="match status" value="1"/>
</dbReference>
<feature type="region of interest" description="Disordered" evidence="9">
    <location>
        <begin position="30"/>
        <end position="75"/>
    </location>
</feature>
<keyword evidence="7 8" id="KW-0624">Polysaccharide degradation</keyword>
<evidence type="ECO:0000256" key="7">
    <source>
        <dbReference type="ARBA" id="ARBA00023326"/>
    </source>
</evidence>
<dbReference type="GO" id="GO:0030247">
    <property type="term" value="F:polysaccharide binding"/>
    <property type="evidence" value="ECO:0007669"/>
    <property type="project" value="InterPro"/>
</dbReference>
<evidence type="ECO:0000256" key="1">
    <source>
        <dbReference type="ARBA" id="ARBA00000966"/>
    </source>
</evidence>
<feature type="signal peptide" evidence="10">
    <location>
        <begin position="1"/>
        <end position="25"/>
    </location>
</feature>
<dbReference type="GO" id="GO:0030245">
    <property type="term" value="P:cellulose catabolic process"/>
    <property type="evidence" value="ECO:0007669"/>
    <property type="project" value="UniProtKB-KW"/>
</dbReference>
<dbReference type="EC" id="3.2.1.4" evidence="8"/>
<accession>A0A7X3MIG4</accession>
<evidence type="ECO:0000259" key="12">
    <source>
        <dbReference type="Pfam" id="PF00553"/>
    </source>
</evidence>
<feature type="domain" description="Glycoside hydrolase family 5" evidence="11">
    <location>
        <begin position="87"/>
        <end position="336"/>
    </location>
</feature>
<keyword evidence="2 10" id="KW-0732">Signal</keyword>
<evidence type="ECO:0000313" key="13">
    <source>
        <dbReference type="EMBL" id="MXP77001.1"/>
    </source>
</evidence>
<sequence length="497" mass="55167">MKRMGRKRLLALVCFGLILSLSVCVTGCGDKKEESAPKKQEQKNSGVDREDKERKEEDTEQEVQMEGKPASPSVTGALHVEGTKLCGKNGEPVQLRGISTHGMAWFPDYINSDCFAQLHNEWKVNVMRLAMYTAESGGYCTDGDKEYLKGLIRDGVRYATEQDMYVIIDWHILSDNNPNIHLEEAKAFFAEISSEYADADNVLYEICNEPNGGTEWSDIKSYAKEVIPVIRANDQEAVIIVGTPNWSQFVDQAAADPITGYENLMYTLHFYAATHKEELRSKMAAAVEGGLPIFVTEYGICDASGNGSIDIEQANQWVNLMDQYEISYVAWNLSNKEESSAMLLSSCNKTSGFLAEDLSEAGKWLYQMLTEEQGENGGSQTENEDVLEPKESRADSNDGQVLACGDIEVSMYLKNSWEEEGKAVRQYELTVRNTSKQECTSWAADIPFEENIALTDGWNADYSVQGQTVHITSKEYNGTLPAGGEAGDIGFIVKMGD</sequence>
<reference evidence="13 14" key="1">
    <citation type="submission" date="2019-12" db="EMBL/GenBank/DDBJ databases">
        <title>Sporaefaciens musculi gen. nov., sp. nov., a novel bacterium isolated from the caecum of an obese mouse.</title>
        <authorList>
            <person name="Rasmussen T.S."/>
            <person name="Streidl T."/>
            <person name="Hitch T.C.A."/>
            <person name="Wortmann E."/>
            <person name="Deptula P."/>
            <person name="Hansen M."/>
            <person name="Nielsen D.S."/>
            <person name="Clavel T."/>
            <person name="Vogensen F.K."/>
        </authorList>
    </citation>
    <scope>NUCLEOTIDE SEQUENCE [LARGE SCALE GENOMIC DNA]</scope>
    <source>
        <strain evidence="13 14">WCA-9-b2</strain>
    </source>
</reference>
<evidence type="ECO:0000256" key="5">
    <source>
        <dbReference type="ARBA" id="ARBA00023277"/>
    </source>
</evidence>
<keyword evidence="5 8" id="KW-0119">Carbohydrate metabolism</keyword>
<keyword evidence="6 8" id="KW-0326">Glycosidase</keyword>
<feature type="compositionally biased region" description="Basic and acidic residues" evidence="9">
    <location>
        <begin position="30"/>
        <end position="57"/>
    </location>
</feature>
<dbReference type="InterPro" id="IPR017853">
    <property type="entry name" value="GH"/>
</dbReference>
<feature type="compositionally biased region" description="Basic and acidic residues" evidence="9">
    <location>
        <begin position="387"/>
        <end position="396"/>
    </location>
</feature>
<dbReference type="Pfam" id="PF00553">
    <property type="entry name" value="CBM_2"/>
    <property type="match status" value="1"/>
</dbReference>
<evidence type="ECO:0000256" key="2">
    <source>
        <dbReference type="ARBA" id="ARBA00022729"/>
    </source>
</evidence>
<evidence type="ECO:0000256" key="6">
    <source>
        <dbReference type="ARBA" id="ARBA00023295"/>
    </source>
</evidence>
<evidence type="ECO:0000259" key="11">
    <source>
        <dbReference type="Pfam" id="PF00150"/>
    </source>
</evidence>